<feature type="region of interest" description="Disordered" evidence="1">
    <location>
        <begin position="19"/>
        <end position="46"/>
    </location>
</feature>
<feature type="compositionally biased region" description="Polar residues" evidence="1">
    <location>
        <begin position="37"/>
        <end position="46"/>
    </location>
</feature>
<dbReference type="EMBL" id="CM009302">
    <property type="protein sequence ID" value="PNT06969.1"/>
    <property type="molecule type" value="Genomic_DNA"/>
</dbReference>
<proteinExistence type="predicted"/>
<sequence>MKKKIDGCELAREAITAQSKNKDRALTAGSLHRRNRTPQNRPKTESLTLFPQWRSRQQPWQHRGWLY</sequence>
<evidence type="ECO:0000313" key="3">
    <source>
        <dbReference type="Proteomes" id="UP000006729"/>
    </source>
</evidence>
<organism evidence="2 3">
    <name type="scientific">Populus trichocarpa</name>
    <name type="common">Western balsam poplar</name>
    <name type="synonym">Populus balsamifera subsp. trichocarpa</name>
    <dbReference type="NCBI Taxonomy" id="3694"/>
    <lineage>
        <taxon>Eukaryota</taxon>
        <taxon>Viridiplantae</taxon>
        <taxon>Streptophyta</taxon>
        <taxon>Embryophyta</taxon>
        <taxon>Tracheophyta</taxon>
        <taxon>Spermatophyta</taxon>
        <taxon>Magnoliopsida</taxon>
        <taxon>eudicotyledons</taxon>
        <taxon>Gunneridae</taxon>
        <taxon>Pentapetalae</taxon>
        <taxon>rosids</taxon>
        <taxon>fabids</taxon>
        <taxon>Malpighiales</taxon>
        <taxon>Salicaceae</taxon>
        <taxon>Saliceae</taxon>
        <taxon>Populus</taxon>
    </lineage>
</organism>
<dbReference type="AlphaFoldDB" id="A0A2K1Y1S8"/>
<dbReference type="InParanoid" id="A0A2K1Y1S8"/>
<protein>
    <submittedName>
        <fullName evidence="2">Uncharacterized protein</fullName>
    </submittedName>
</protein>
<reference evidence="2 3" key="1">
    <citation type="journal article" date="2006" name="Science">
        <title>The genome of black cottonwood, Populus trichocarpa (Torr. &amp; Gray).</title>
        <authorList>
            <person name="Tuskan G.A."/>
            <person name="Difazio S."/>
            <person name="Jansson S."/>
            <person name="Bohlmann J."/>
            <person name="Grigoriev I."/>
            <person name="Hellsten U."/>
            <person name="Putnam N."/>
            <person name="Ralph S."/>
            <person name="Rombauts S."/>
            <person name="Salamov A."/>
            <person name="Schein J."/>
            <person name="Sterck L."/>
            <person name="Aerts A."/>
            <person name="Bhalerao R.R."/>
            <person name="Bhalerao R.P."/>
            <person name="Blaudez D."/>
            <person name="Boerjan W."/>
            <person name="Brun A."/>
            <person name="Brunner A."/>
            <person name="Busov V."/>
            <person name="Campbell M."/>
            <person name="Carlson J."/>
            <person name="Chalot M."/>
            <person name="Chapman J."/>
            <person name="Chen G.L."/>
            <person name="Cooper D."/>
            <person name="Coutinho P.M."/>
            <person name="Couturier J."/>
            <person name="Covert S."/>
            <person name="Cronk Q."/>
            <person name="Cunningham R."/>
            <person name="Davis J."/>
            <person name="Degroeve S."/>
            <person name="Dejardin A."/>
            <person name="Depamphilis C."/>
            <person name="Detter J."/>
            <person name="Dirks B."/>
            <person name="Dubchak I."/>
            <person name="Duplessis S."/>
            <person name="Ehlting J."/>
            <person name="Ellis B."/>
            <person name="Gendler K."/>
            <person name="Goodstein D."/>
            <person name="Gribskov M."/>
            <person name="Grimwood J."/>
            <person name="Groover A."/>
            <person name="Gunter L."/>
            <person name="Hamberger B."/>
            <person name="Heinze B."/>
            <person name="Helariutta Y."/>
            <person name="Henrissat B."/>
            <person name="Holligan D."/>
            <person name="Holt R."/>
            <person name="Huang W."/>
            <person name="Islam-Faridi N."/>
            <person name="Jones S."/>
            <person name="Jones-Rhoades M."/>
            <person name="Jorgensen R."/>
            <person name="Joshi C."/>
            <person name="Kangasjarvi J."/>
            <person name="Karlsson J."/>
            <person name="Kelleher C."/>
            <person name="Kirkpatrick R."/>
            <person name="Kirst M."/>
            <person name="Kohler A."/>
            <person name="Kalluri U."/>
            <person name="Larimer F."/>
            <person name="Leebens-Mack J."/>
            <person name="Leple J.C."/>
            <person name="Locascio P."/>
            <person name="Lou Y."/>
            <person name="Lucas S."/>
            <person name="Martin F."/>
            <person name="Montanini B."/>
            <person name="Napoli C."/>
            <person name="Nelson D.R."/>
            <person name="Nelson C."/>
            <person name="Nieminen K."/>
            <person name="Nilsson O."/>
            <person name="Pereda V."/>
            <person name="Peter G."/>
            <person name="Philippe R."/>
            <person name="Pilate G."/>
            <person name="Poliakov A."/>
            <person name="Razumovskaya J."/>
            <person name="Richardson P."/>
            <person name="Rinaldi C."/>
            <person name="Ritland K."/>
            <person name="Rouze P."/>
            <person name="Ryaboy D."/>
            <person name="Schmutz J."/>
            <person name="Schrader J."/>
            <person name="Segerman B."/>
            <person name="Shin H."/>
            <person name="Siddiqui A."/>
            <person name="Sterky F."/>
            <person name="Terry A."/>
            <person name="Tsai C.J."/>
            <person name="Uberbacher E."/>
            <person name="Unneberg P."/>
            <person name="Vahala J."/>
            <person name="Wall K."/>
            <person name="Wessler S."/>
            <person name="Yang G."/>
            <person name="Yin T."/>
            <person name="Douglas C."/>
            <person name="Marra M."/>
            <person name="Sandberg G."/>
            <person name="Van de Peer Y."/>
            <person name="Rokhsar D."/>
        </authorList>
    </citation>
    <scope>NUCLEOTIDE SEQUENCE [LARGE SCALE GENOMIC DNA]</scope>
    <source>
        <strain evidence="3">cv. Nisqually</strain>
    </source>
</reference>
<dbReference type="Proteomes" id="UP000006729">
    <property type="component" value="Chromosome 13"/>
</dbReference>
<name>A0A2K1Y1S8_POPTR</name>
<accession>A0A2K1Y1S8</accession>
<keyword evidence="3" id="KW-1185">Reference proteome</keyword>
<evidence type="ECO:0000313" key="2">
    <source>
        <dbReference type="EMBL" id="PNT06969.1"/>
    </source>
</evidence>
<evidence type="ECO:0000256" key="1">
    <source>
        <dbReference type="SAM" id="MobiDB-lite"/>
    </source>
</evidence>
<gene>
    <name evidence="2" type="ORF">POPTR_013G060700</name>
</gene>